<dbReference type="Gene3D" id="3.10.20.90">
    <property type="entry name" value="Phosphatidylinositol 3-kinase Catalytic Subunit, Chain A, domain 1"/>
    <property type="match status" value="1"/>
</dbReference>
<dbReference type="AlphaFoldDB" id="A0A816Y3J2"/>
<dbReference type="Proteomes" id="UP000663887">
    <property type="component" value="Unassembled WGS sequence"/>
</dbReference>
<evidence type="ECO:0000259" key="1">
    <source>
        <dbReference type="PROSITE" id="PS50053"/>
    </source>
</evidence>
<dbReference type="FunFam" id="3.10.20.90:FF:000160">
    <property type="entry name" value="Polyubiquitin-C"/>
    <property type="match status" value="1"/>
</dbReference>
<dbReference type="Pfam" id="PF00240">
    <property type="entry name" value="ubiquitin"/>
    <property type="match status" value="1"/>
</dbReference>
<sequence length="697" mass="81855">MSTQHKSRVIRDPANPPLYLNKRARTNWIRNAEKELKNYRYKQQYPPFYIPDLCYRIFHVHKFTKSYAMDYVLEHFKHCCSYSIDTESDCDTYDIALIQIHSIPVELPAIFVLIELNHLPSIDSLLFSQIRLLFDFVFQSRNIIYSWGPLVVELEPALSYDIFIFPLGGELINLQRRFKTWIEEKIFPCVECKFICINPCCSQCNNFPHLGSNETWSLQDSLIYTCGQFLDKAPTKNYWSLLLDPLYSTISSSTLSIMIRYATYDCLAVSYLHRPVLENGCLQELKQSRICLLLTNPSSIMFDELEDISDDDIHLNRLEDISDDEIHLSQLKDILPDAIPFNQLESKFVLRDTNQSTREFLTHSNSSPKHRTKTHAYRSFHDRMKRNKKRNVIRRYFRYKYYIRRVLYHRFKMFMIKQILRRRNVHFVHIKRNDDELIIGVKNALLRDEYQHRLPLDMFNRHQFICSYNKRLFRDSVILYVPLDNSKLYPTALNANTIENLKYKIQDKEGIPPDQQRIIFGGKQLEDGRTLADYNIQKESTLHMVIRLRGGDMGVDFVDLSNGSGLKRLNWSTSAPKWCKAGPGLCLEGQCTNRNCKAYSQAVIMNIRFKKFDMLLDVNQTTCQCPICKEYVKPNTCGFNRCWWCWKGIKEGGAGEPPKACSGNWTEADNAYHYFDEKISGSVTWRQLIIEAVEKKP</sequence>
<accession>A0A816Y3J2</accession>
<dbReference type="InterPro" id="IPR019954">
    <property type="entry name" value="Ubiquitin_CS"/>
</dbReference>
<reference evidence="2" key="1">
    <citation type="submission" date="2021-02" db="EMBL/GenBank/DDBJ databases">
        <authorList>
            <person name="Nowell W R."/>
        </authorList>
    </citation>
    <scope>NUCLEOTIDE SEQUENCE</scope>
</reference>
<dbReference type="InterPro" id="IPR000626">
    <property type="entry name" value="Ubiquitin-like_dom"/>
</dbReference>
<dbReference type="SUPFAM" id="SSF54236">
    <property type="entry name" value="Ubiquitin-like"/>
    <property type="match status" value="1"/>
</dbReference>
<dbReference type="PRINTS" id="PR00348">
    <property type="entry name" value="UBIQUITIN"/>
</dbReference>
<dbReference type="InterPro" id="IPR050158">
    <property type="entry name" value="Ubiquitin_ubiquitin-like"/>
</dbReference>
<evidence type="ECO:0000313" key="3">
    <source>
        <dbReference type="Proteomes" id="UP000663887"/>
    </source>
</evidence>
<dbReference type="InterPro" id="IPR029071">
    <property type="entry name" value="Ubiquitin-like_domsf"/>
</dbReference>
<comment type="caution">
    <text evidence="2">The sequence shown here is derived from an EMBL/GenBank/DDBJ whole genome shotgun (WGS) entry which is preliminary data.</text>
</comment>
<dbReference type="PROSITE" id="PS00299">
    <property type="entry name" value="UBIQUITIN_1"/>
    <property type="match status" value="1"/>
</dbReference>
<organism evidence="2 3">
    <name type="scientific">Rotaria magnacalcarata</name>
    <dbReference type="NCBI Taxonomy" id="392030"/>
    <lineage>
        <taxon>Eukaryota</taxon>
        <taxon>Metazoa</taxon>
        <taxon>Spiralia</taxon>
        <taxon>Gnathifera</taxon>
        <taxon>Rotifera</taxon>
        <taxon>Eurotatoria</taxon>
        <taxon>Bdelloidea</taxon>
        <taxon>Philodinida</taxon>
        <taxon>Philodinidae</taxon>
        <taxon>Rotaria</taxon>
    </lineage>
</organism>
<dbReference type="InterPro" id="IPR019956">
    <property type="entry name" value="Ubiquitin_dom"/>
</dbReference>
<dbReference type="SMART" id="SM00213">
    <property type="entry name" value="UBQ"/>
    <property type="match status" value="1"/>
</dbReference>
<proteinExistence type="predicted"/>
<dbReference type="PANTHER" id="PTHR10666">
    <property type="entry name" value="UBIQUITIN"/>
    <property type="match status" value="1"/>
</dbReference>
<feature type="domain" description="Ubiquitin-like" evidence="1">
    <location>
        <begin position="496"/>
        <end position="551"/>
    </location>
</feature>
<gene>
    <name evidence="2" type="ORF">XDN619_LOCUS28933</name>
</gene>
<dbReference type="PROSITE" id="PS50053">
    <property type="entry name" value="UBIQUITIN_2"/>
    <property type="match status" value="1"/>
</dbReference>
<evidence type="ECO:0000313" key="2">
    <source>
        <dbReference type="EMBL" id="CAF2152775.1"/>
    </source>
</evidence>
<dbReference type="EMBL" id="CAJNRG010014044">
    <property type="protein sequence ID" value="CAF2152775.1"/>
    <property type="molecule type" value="Genomic_DNA"/>
</dbReference>
<name>A0A816Y3J2_9BILA</name>
<protein>
    <recommendedName>
        <fullName evidence="1">Ubiquitin-like domain-containing protein</fullName>
    </recommendedName>
</protein>